<evidence type="ECO:0000313" key="1">
    <source>
        <dbReference type="EMBL" id="MBB6676322.1"/>
    </source>
</evidence>
<gene>
    <name evidence="1" type="ORF">H4Q31_03170</name>
</gene>
<proteinExistence type="predicted"/>
<dbReference type="Proteomes" id="UP000574133">
    <property type="component" value="Unassembled WGS sequence"/>
</dbReference>
<evidence type="ECO:0000313" key="2">
    <source>
        <dbReference type="Proteomes" id="UP000574133"/>
    </source>
</evidence>
<organism evidence="1 2">
    <name type="scientific">Cohnella lubricantis</name>
    <dbReference type="NCBI Taxonomy" id="2163172"/>
    <lineage>
        <taxon>Bacteria</taxon>
        <taxon>Bacillati</taxon>
        <taxon>Bacillota</taxon>
        <taxon>Bacilli</taxon>
        <taxon>Bacillales</taxon>
        <taxon>Paenibacillaceae</taxon>
        <taxon>Cohnella</taxon>
    </lineage>
</organism>
<accession>A0A841T615</accession>
<name>A0A841T615_9BACL</name>
<sequence>MGTRLLSENLIRKRFPHIRYVRIHSVGKHMANIYAWNDQLRLEEEDRIALKRFAATDLAPYVCFKVKEYSKVQEEAVPRVDDVPDNVLRAAMNRSLDLQGIVSVMNEMFSSGRIAFNEYNPWSGLIHWSVNTPSALTEIEKELIHRYLYELVPLGATFEIQYDQEREHSSR</sequence>
<dbReference type="AlphaFoldDB" id="A0A841T615"/>
<protein>
    <submittedName>
        <fullName evidence="1">Uncharacterized protein</fullName>
    </submittedName>
</protein>
<dbReference type="EMBL" id="JACJVN010000014">
    <property type="protein sequence ID" value="MBB6676322.1"/>
    <property type="molecule type" value="Genomic_DNA"/>
</dbReference>
<comment type="caution">
    <text evidence="1">The sequence shown here is derived from an EMBL/GenBank/DDBJ whole genome shotgun (WGS) entry which is preliminary data.</text>
</comment>
<keyword evidence="2" id="KW-1185">Reference proteome</keyword>
<reference evidence="1 2" key="1">
    <citation type="submission" date="2020-08" db="EMBL/GenBank/DDBJ databases">
        <title>Cohnella phylogeny.</title>
        <authorList>
            <person name="Dunlap C."/>
        </authorList>
    </citation>
    <scope>NUCLEOTIDE SEQUENCE [LARGE SCALE GENOMIC DNA]</scope>
    <source>
        <strain evidence="1 2">DSM 103658</strain>
    </source>
</reference>